<sequence>HIKNFSLCSATSRETQPTGRSRRFVASQFENSKTEENIRIFASVRSTDQIIEILPTNQKKRILLRKTSLPTAIYDRPITSAVGNLKAINQKWLELTKQLLDDKHKKEVQIYS</sequence>
<name>A0A1S0TJ68_LOALO</name>
<proteinExistence type="predicted"/>
<dbReference type="GeneID" id="9951123"/>
<reference evidence="1" key="1">
    <citation type="submission" date="2012-04" db="EMBL/GenBank/DDBJ databases">
        <title>The Genome Sequence of Loa loa.</title>
        <authorList>
            <consortium name="The Broad Institute Genome Sequencing Platform"/>
            <consortium name="Broad Institute Genome Sequencing Center for Infectious Disease"/>
            <person name="Nutman T.B."/>
            <person name="Fink D.L."/>
            <person name="Russ C."/>
            <person name="Young S."/>
            <person name="Zeng Q."/>
            <person name="Gargeya S."/>
            <person name="Alvarado L."/>
            <person name="Berlin A."/>
            <person name="Chapman S.B."/>
            <person name="Chen Z."/>
            <person name="Freedman E."/>
            <person name="Gellesch M."/>
            <person name="Goldberg J."/>
            <person name="Griggs A."/>
            <person name="Gujja S."/>
            <person name="Heilman E.R."/>
            <person name="Heiman D."/>
            <person name="Howarth C."/>
            <person name="Mehta T."/>
            <person name="Neiman D."/>
            <person name="Pearson M."/>
            <person name="Roberts A."/>
            <person name="Saif S."/>
            <person name="Shea T."/>
            <person name="Shenoy N."/>
            <person name="Sisk P."/>
            <person name="Stolte C."/>
            <person name="Sykes S."/>
            <person name="White J."/>
            <person name="Yandava C."/>
            <person name="Haas B."/>
            <person name="Henn M.R."/>
            <person name="Nusbaum C."/>
            <person name="Birren B."/>
        </authorList>
    </citation>
    <scope>NUCLEOTIDE SEQUENCE [LARGE SCALE GENOMIC DNA]</scope>
</reference>
<evidence type="ECO:0000313" key="1">
    <source>
        <dbReference type="EMBL" id="EFO14864.1"/>
    </source>
</evidence>
<feature type="non-terminal residue" evidence="1">
    <location>
        <position position="1"/>
    </location>
</feature>
<dbReference type="AlphaFoldDB" id="A0A1S0TJ68"/>
<dbReference type="EMBL" id="JH712328">
    <property type="protein sequence ID" value="EFO14864.1"/>
    <property type="molecule type" value="Genomic_DNA"/>
</dbReference>
<gene>
    <name evidence="1" type="ORF">LOAG_13650</name>
</gene>
<protein>
    <submittedName>
        <fullName evidence="1">Uncharacterized protein</fullName>
    </submittedName>
</protein>
<accession>A0A1S0TJ68</accession>
<dbReference type="CTD" id="9951123"/>
<dbReference type="KEGG" id="loa:LOAG_13650"/>
<dbReference type="InParanoid" id="A0A1S0TJ68"/>
<organism evidence="1">
    <name type="scientific">Loa loa</name>
    <name type="common">Eye worm</name>
    <name type="synonym">Filaria loa</name>
    <dbReference type="NCBI Taxonomy" id="7209"/>
    <lineage>
        <taxon>Eukaryota</taxon>
        <taxon>Metazoa</taxon>
        <taxon>Ecdysozoa</taxon>
        <taxon>Nematoda</taxon>
        <taxon>Chromadorea</taxon>
        <taxon>Rhabditida</taxon>
        <taxon>Spirurina</taxon>
        <taxon>Spiruromorpha</taxon>
        <taxon>Filarioidea</taxon>
        <taxon>Onchocercidae</taxon>
        <taxon>Loa</taxon>
    </lineage>
</organism>
<dbReference type="RefSeq" id="XP_003149205.1">
    <property type="nucleotide sequence ID" value="XM_003149157.1"/>
</dbReference>